<organism evidence="1 2">
    <name type="scientific">Sphingobacterium spiritivorum</name>
    <name type="common">Flavobacterium spiritivorum</name>
    <dbReference type="NCBI Taxonomy" id="258"/>
    <lineage>
        <taxon>Bacteria</taxon>
        <taxon>Pseudomonadati</taxon>
        <taxon>Bacteroidota</taxon>
        <taxon>Sphingobacteriia</taxon>
        <taxon>Sphingobacteriales</taxon>
        <taxon>Sphingobacteriaceae</taxon>
        <taxon>Sphingobacterium</taxon>
    </lineage>
</organism>
<dbReference type="AlphaFoldDB" id="A0A380CRN5"/>
<gene>
    <name evidence="1" type="ORF">NCTC11388_04182</name>
</gene>
<accession>A0A380CRN5</accession>
<evidence type="ECO:0000313" key="1">
    <source>
        <dbReference type="EMBL" id="SUJ27443.1"/>
    </source>
</evidence>
<proteinExistence type="predicted"/>
<dbReference type="Proteomes" id="UP000254893">
    <property type="component" value="Unassembled WGS sequence"/>
</dbReference>
<dbReference type="Gene3D" id="3.40.630.30">
    <property type="match status" value="1"/>
</dbReference>
<sequence length="57" mass="6377">MQEVIIREAVKADCPAMFELIKELALFEKAPEQVTVTMEEFEESGFGKNPVWGGICS</sequence>
<name>A0A380CRN5_SPHSI</name>
<evidence type="ECO:0008006" key="3">
    <source>
        <dbReference type="Google" id="ProtNLM"/>
    </source>
</evidence>
<dbReference type="EMBL" id="UGYW01000002">
    <property type="protein sequence ID" value="SUJ27443.1"/>
    <property type="molecule type" value="Genomic_DNA"/>
</dbReference>
<evidence type="ECO:0000313" key="2">
    <source>
        <dbReference type="Proteomes" id="UP000254893"/>
    </source>
</evidence>
<protein>
    <recommendedName>
        <fullName evidence="3">N-acetyltransferase domain-containing protein</fullName>
    </recommendedName>
</protein>
<reference evidence="1 2" key="1">
    <citation type="submission" date="2018-06" db="EMBL/GenBank/DDBJ databases">
        <authorList>
            <consortium name="Pathogen Informatics"/>
            <person name="Doyle S."/>
        </authorList>
    </citation>
    <scope>NUCLEOTIDE SEQUENCE [LARGE SCALE GENOMIC DNA]</scope>
    <source>
        <strain evidence="1 2">NCTC11388</strain>
    </source>
</reference>